<sequence length="409" mass="44908">MSRRRVRLDIFATGVAMKTGVSAVAMLVSYWKAINRQLIDKFIDSNSSTFQFHPFNSKTTDSSKDDIEAFETIMKTFLISGCRASILPFRPKMTEKSTNEDFSVQVVIIYRALAKFLAITFPSASARIQPSDVRPTLSIQPIHPVDSKKEAGSADDELLGIAVSRHPSRSLYKSLKVVDICSSPSHIASRQLLMFQKTAVAPVFAVVPPATYGLSKPGQIAVLQKPGICPPMVLNPGCHEECLSDAECLTFAKCCRATCGSKCISIPCQFNHVVHDTHGNPLSCHLSTCPRGECVKTIGDDIGVCCETMEITMPPYVIPKSHCTLYRAGVEKLRRQGVDVFQPACNNRTGLFSRIQCDGSGTCWCVDVETGRPLIGTRRSNAIDQNICEGVLVENYKVFRVQLSNNACM</sequence>
<keyword evidence="1" id="KW-1015">Disulfide bond</keyword>
<evidence type="ECO:0000256" key="1">
    <source>
        <dbReference type="ARBA" id="ARBA00023157"/>
    </source>
</evidence>
<evidence type="ECO:0000313" key="5">
    <source>
        <dbReference type="WBParaSite" id="ACAC_0001371801-mRNA-1"/>
    </source>
</evidence>
<accession>A0A0K0DPM9</accession>
<dbReference type="InterPro" id="IPR036645">
    <property type="entry name" value="Elafin-like_sf"/>
</dbReference>
<dbReference type="WBParaSite" id="ACAC_0001371801-mRNA-1">
    <property type="protein sequence ID" value="ACAC_0001371801-mRNA-1"/>
    <property type="gene ID" value="ACAC_0001371801"/>
</dbReference>
<dbReference type="InterPro" id="IPR008197">
    <property type="entry name" value="WAP_dom"/>
</dbReference>
<dbReference type="Gene3D" id="4.10.75.10">
    <property type="entry name" value="Elafin-like"/>
    <property type="match status" value="1"/>
</dbReference>
<evidence type="ECO:0000313" key="4">
    <source>
        <dbReference type="Proteomes" id="UP000035642"/>
    </source>
</evidence>
<dbReference type="SMART" id="SM00211">
    <property type="entry name" value="TY"/>
    <property type="match status" value="1"/>
</dbReference>
<protein>
    <submittedName>
        <fullName evidence="5">Thyroglobulin type-1 domain-containing protein</fullName>
    </submittedName>
</protein>
<evidence type="ECO:0000256" key="2">
    <source>
        <dbReference type="PROSITE-ProRule" id="PRU00500"/>
    </source>
</evidence>
<dbReference type="Pfam" id="PF00095">
    <property type="entry name" value="WAP"/>
    <property type="match status" value="1"/>
</dbReference>
<comment type="caution">
    <text evidence="2">Lacks conserved residue(s) required for the propagation of feature annotation.</text>
</comment>
<dbReference type="GO" id="GO:0005576">
    <property type="term" value="C:extracellular region"/>
    <property type="evidence" value="ECO:0007669"/>
    <property type="project" value="InterPro"/>
</dbReference>
<dbReference type="Pfam" id="PF00086">
    <property type="entry name" value="Thyroglobulin_1"/>
    <property type="match status" value="1"/>
</dbReference>
<dbReference type="SUPFAM" id="SSF57610">
    <property type="entry name" value="Thyroglobulin type-1 domain"/>
    <property type="match status" value="1"/>
</dbReference>
<dbReference type="SUPFAM" id="SSF57256">
    <property type="entry name" value="Elafin-like"/>
    <property type="match status" value="1"/>
</dbReference>
<proteinExistence type="predicted"/>
<dbReference type="InterPro" id="IPR000716">
    <property type="entry name" value="Thyroglobulin_1"/>
</dbReference>
<dbReference type="CDD" id="cd00191">
    <property type="entry name" value="TY"/>
    <property type="match status" value="1"/>
</dbReference>
<dbReference type="PROSITE" id="PS51162">
    <property type="entry name" value="THYROGLOBULIN_1_2"/>
    <property type="match status" value="1"/>
</dbReference>
<reference evidence="5" key="2">
    <citation type="submission" date="2017-02" db="UniProtKB">
        <authorList>
            <consortium name="WormBaseParasite"/>
        </authorList>
    </citation>
    <scope>IDENTIFICATION</scope>
</reference>
<evidence type="ECO:0000259" key="3">
    <source>
        <dbReference type="PROSITE" id="PS51162"/>
    </source>
</evidence>
<dbReference type="AlphaFoldDB" id="A0A0K0DPM9"/>
<feature type="domain" description="Thyroglobulin type-1" evidence="3">
    <location>
        <begin position="320"/>
        <end position="388"/>
    </location>
</feature>
<dbReference type="Proteomes" id="UP000035642">
    <property type="component" value="Unassembled WGS sequence"/>
</dbReference>
<dbReference type="GO" id="GO:0030414">
    <property type="term" value="F:peptidase inhibitor activity"/>
    <property type="evidence" value="ECO:0007669"/>
    <property type="project" value="InterPro"/>
</dbReference>
<dbReference type="STRING" id="6313.A0A0K0DPM9"/>
<dbReference type="InterPro" id="IPR036857">
    <property type="entry name" value="Thyroglobulin_1_sf"/>
</dbReference>
<name>A0A0K0DPM9_ANGCA</name>
<reference evidence="4" key="1">
    <citation type="submission" date="2012-09" db="EMBL/GenBank/DDBJ databases">
        <authorList>
            <person name="Martin A.A."/>
        </authorList>
    </citation>
    <scope>NUCLEOTIDE SEQUENCE</scope>
</reference>
<dbReference type="Gene3D" id="4.10.800.10">
    <property type="entry name" value="Thyroglobulin type-1"/>
    <property type="match status" value="1"/>
</dbReference>
<keyword evidence="4" id="KW-1185">Reference proteome</keyword>
<organism evidence="4 5">
    <name type="scientific">Angiostrongylus cantonensis</name>
    <name type="common">Rat lungworm</name>
    <dbReference type="NCBI Taxonomy" id="6313"/>
    <lineage>
        <taxon>Eukaryota</taxon>
        <taxon>Metazoa</taxon>
        <taxon>Ecdysozoa</taxon>
        <taxon>Nematoda</taxon>
        <taxon>Chromadorea</taxon>
        <taxon>Rhabditida</taxon>
        <taxon>Rhabditina</taxon>
        <taxon>Rhabditomorpha</taxon>
        <taxon>Strongyloidea</taxon>
        <taxon>Metastrongylidae</taxon>
        <taxon>Angiostrongylus</taxon>
    </lineage>
</organism>